<evidence type="ECO:0000256" key="4">
    <source>
        <dbReference type="ARBA" id="ARBA00023014"/>
    </source>
</evidence>
<dbReference type="PANTHER" id="PTHR42949:SF3">
    <property type="entry name" value="ANAEROBIC GLYCEROL-3-PHOSPHATE DEHYDROGENASE SUBUNIT B"/>
    <property type="match status" value="1"/>
</dbReference>
<dbReference type="AlphaFoldDB" id="A0A660S897"/>
<dbReference type="GO" id="GO:0016491">
    <property type="term" value="F:oxidoreductase activity"/>
    <property type="evidence" value="ECO:0007669"/>
    <property type="project" value="UniProtKB-KW"/>
</dbReference>
<dbReference type="PROSITE" id="PS00198">
    <property type="entry name" value="4FE4S_FER_1"/>
    <property type="match status" value="1"/>
</dbReference>
<evidence type="ECO:0000259" key="5">
    <source>
        <dbReference type="PROSITE" id="PS51379"/>
    </source>
</evidence>
<evidence type="ECO:0000313" key="6">
    <source>
        <dbReference type="EMBL" id="RKX66415.1"/>
    </source>
</evidence>
<reference evidence="6 7" key="1">
    <citation type="submission" date="2018-06" db="EMBL/GenBank/DDBJ databases">
        <title>Extensive metabolic versatility and redundancy in microbially diverse, dynamic hydrothermal sediments.</title>
        <authorList>
            <person name="Dombrowski N."/>
            <person name="Teske A."/>
            <person name="Baker B.J."/>
        </authorList>
    </citation>
    <scope>NUCLEOTIDE SEQUENCE [LARGE SCALE GENOMIC DNA]</scope>
    <source>
        <strain evidence="6">B35_G9</strain>
    </source>
</reference>
<keyword evidence="4" id="KW-0411">Iron-sulfur</keyword>
<dbReference type="Proteomes" id="UP000282321">
    <property type="component" value="Unassembled WGS sequence"/>
</dbReference>
<evidence type="ECO:0000256" key="2">
    <source>
        <dbReference type="ARBA" id="ARBA00023002"/>
    </source>
</evidence>
<dbReference type="GO" id="GO:0051537">
    <property type="term" value="F:2 iron, 2 sulfur cluster binding"/>
    <property type="evidence" value="ECO:0007669"/>
    <property type="project" value="InterPro"/>
</dbReference>
<feature type="domain" description="4Fe-4S ferredoxin-type" evidence="5">
    <location>
        <begin position="485"/>
        <end position="514"/>
    </location>
</feature>
<dbReference type="InterPro" id="IPR001041">
    <property type="entry name" value="2Fe-2S_ferredoxin-type"/>
</dbReference>
<dbReference type="Gene3D" id="3.30.70.20">
    <property type="match status" value="1"/>
</dbReference>
<comment type="caution">
    <text evidence="6">The sequence shown here is derived from an EMBL/GenBank/DDBJ whole genome shotgun (WGS) entry which is preliminary data.</text>
</comment>
<dbReference type="PRINTS" id="PR00368">
    <property type="entry name" value="FADPNR"/>
</dbReference>
<dbReference type="EMBL" id="QNBC01000044">
    <property type="protein sequence ID" value="RKX66415.1"/>
    <property type="molecule type" value="Genomic_DNA"/>
</dbReference>
<dbReference type="InterPro" id="IPR007419">
    <property type="entry name" value="BFD-like_2Fe2S-bd_dom"/>
</dbReference>
<dbReference type="GO" id="GO:0016740">
    <property type="term" value="F:transferase activity"/>
    <property type="evidence" value="ECO:0007669"/>
    <property type="project" value="UniProtKB-KW"/>
</dbReference>
<keyword evidence="1" id="KW-0479">Metal-binding</keyword>
<dbReference type="SUPFAM" id="SSF54862">
    <property type="entry name" value="4Fe-4S ferredoxins"/>
    <property type="match status" value="1"/>
</dbReference>
<dbReference type="Gene3D" id="3.10.20.440">
    <property type="entry name" value="2Fe-2S iron-sulphur cluster binding domain, sarcosine oxidase, alpha subunit, N-terminal domain"/>
    <property type="match status" value="1"/>
</dbReference>
<dbReference type="PROSITE" id="PS51379">
    <property type="entry name" value="4FE4S_FER_2"/>
    <property type="match status" value="2"/>
</dbReference>
<dbReference type="InterPro" id="IPR023753">
    <property type="entry name" value="FAD/NAD-binding_dom"/>
</dbReference>
<dbReference type="Pfam" id="PF07992">
    <property type="entry name" value="Pyr_redox_2"/>
    <property type="match status" value="1"/>
</dbReference>
<accession>A0A660S897</accession>
<dbReference type="InterPro" id="IPR041854">
    <property type="entry name" value="BFD-like_2Fe2S-bd_dom_sf"/>
</dbReference>
<evidence type="ECO:0000313" key="7">
    <source>
        <dbReference type="Proteomes" id="UP000282321"/>
    </source>
</evidence>
<organism evidence="6 7">
    <name type="scientific">candidate division TA06 bacterium</name>
    <dbReference type="NCBI Taxonomy" id="2250710"/>
    <lineage>
        <taxon>Bacteria</taxon>
        <taxon>Bacteria division TA06</taxon>
    </lineage>
</organism>
<dbReference type="InterPro" id="IPR006058">
    <property type="entry name" value="2Fe2S_fd_BS"/>
</dbReference>
<proteinExistence type="predicted"/>
<dbReference type="PRINTS" id="PR00469">
    <property type="entry name" value="PNDRDTASEII"/>
</dbReference>
<dbReference type="Pfam" id="PF13510">
    <property type="entry name" value="Fer2_4"/>
    <property type="match status" value="1"/>
</dbReference>
<evidence type="ECO:0000256" key="1">
    <source>
        <dbReference type="ARBA" id="ARBA00022723"/>
    </source>
</evidence>
<dbReference type="PANTHER" id="PTHR42949">
    <property type="entry name" value="ANAEROBIC GLYCEROL-3-PHOSPHATE DEHYDROGENASE SUBUNIT B"/>
    <property type="match status" value="1"/>
</dbReference>
<dbReference type="InterPro" id="IPR042204">
    <property type="entry name" value="2Fe-2S-bd_N"/>
</dbReference>
<keyword evidence="3" id="KW-0408">Iron</keyword>
<keyword evidence="6" id="KW-0808">Transferase</keyword>
<dbReference type="Gene3D" id="1.10.10.1100">
    <property type="entry name" value="BFD-like [2Fe-2S]-binding domain"/>
    <property type="match status" value="1"/>
</dbReference>
<dbReference type="CDD" id="cd00207">
    <property type="entry name" value="fer2"/>
    <property type="match status" value="1"/>
</dbReference>
<dbReference type="InterPro" id="IPR017896">
    <property type="entry name" value="4Fe4S_Fe-S-bd"/>
</dbReference>
<dbReference type="SUPFAM" id="SSF51905">
    <property type="entry name" value="FAD/NAD(P)-binding domain"/>
    <property type="match status" value="1"/>
</dbReference>
<protein>
    <submittedName>
        <fullName evidence="6">Sulfurtransferase</fullName>
    </submittedName>
</protein>
<evidence type="ECO:0000256" key="3">
    <source>
        <dbReference type="ARBA" id="ARBA00023004"/>
    </source>
</evidence>
<dbReference type="InterPro" id="IPR036188">
    <property type="entry name" value="FAD/NAD-bd_sf"/>
</dbReference>
<dbReference type="Pfam" id="PF00037">
    <property type="entry name" value="Fer4"/>
    <property type="match status" value="1"/>
</dbReference>
<dbReference type="CDD" id="cd19946">
    <property type="entry name" value="GlpA-like_Fer2_BFD-like"/>
    <property type="match status" value="1"/>
</dbReference>
<dbReference type="InterPro" id="IPR036010">
    <property type="entry name" value="2Fe-2S_ferredoxin-like_sf"/>
</dbReference>
<feature type="domain" description="4Fe-4S ferredoxin-type" evidence="5">
    <location>
        <begin position="452"/>
        <end position="481"/>
    </location>
</feature>
<name>A0A660S897_UNCT6</name>
<dbReference type="Gene3D" id="3.50.50.60">
    <property type="entry name" value="FAD/NAD(P)-binding domain"/>
    <property type="match status" value="2"/>
</dbReference>
<dbReference type="InterPro" id="IPR051691">
    <property type="entry name" value="Metab_Enz_Cyan_OpOx_G3PDH"/>
</dbReference>
<dbReference type="InterPro" id="IPR017900">
    <property type="entry name" value="4Fe4S_Fe_S_CS"/>
</dbReference>
<dbReference type="Pfam" id="PF04324">
    <property type="entry name" value="Fer2_BFD"/>
    <property type="match status" value="1"/>
</dbReference>
<dbReference type="GO" id="GO:0046872">
    <property type="term" value="F:metal ion binding"/>
    <property type="evidence" value="ECO:0007669"/>
    <property type="project" value="UniProtKB-KW"/>
</dbReference>
<dbReference type="PROSITE" id="PS00197">
    <property type="entry name" value="2FE2S_FER_1"/>
    <property type="match status" value="1"/>
</dbReference>
<keyword evidence="2" id="KW-0560">Oxidoreductase</keyword>
<gene>
    <name evidence="6" type="ORF">DRP44_04160</name>
</gene>
<sequence length="692" mass="75687">MNKYRIKSHPILNVKEREKVTLYWKGEKIEGYKGEMLASTLFANGVRIFGHHHKDNSPQGIFCANGQCSQCMVIVNGLPVKSCMTPVKEGMRVEPLENYPKLPESNEIPEFGPPRIIKTGVLIIGGGPAGMSAAHELGKKGIDTIIVDDRHRLGGKLVLQTHKFFGSQQACYAGERGIDIATKLESQVKSHESIDIWTNSVAVGVYVDKKVGILKDMNEYVLVEPKTLLITTGAREKSLVFKGNTLPGVYGAGAFQTLVNRDLVRASEKIFIVGGGNVGLIAGYHALQAGIKVVGLVEALKEVGGYKVHKDKLARLGVPIYTSHTIVSANGKDSVESVTIAKIDDHFNIIGGTEKTFKCDTILVAVGLNPVDEFYKKAKSYDMNVFSAGDAEEIAEASAAIYSGRIKGAEIANRMLSLDEPVPEEWKKTGDVLKSKPGKLHKRRIPEKEEGVFPIINCVQEIPCNPCTTVCPKNCIKLDGDSIMNVPLYVNDACIGCEQCVAICPGLAITLVDYRKSDDYVVVTVPFEFEEGTINVGDKVMTVDIEGNEIEETEVIGIKNVKINNRTPLIKLKTSKENAKNIVGIKIQENIVPEDSIDTSEIPDDAIVCRCERVTAGEIRKLINDGVHDMNQIKILTRAGMGACGGKTCRPIIERMLRQAGVPENEITVSTDRPLFVEVELEKFAKGEDKNE</sequence>
<dbReference type="SUPFAM" id="SSF54292">
    <property type="entry name" value="2Fe-2S ferredoxin-like"/>
    <property type="match status" value="1"/>
</dbReference>